<accession>A0A803LTJ5</accession>
<dbReference type="AlphaFoldDB" id="A0A803LTJ5"/>
<evidence type="ECO:0000256" key="2">
    <source>
        <dbReference type="ARBA" id="ARBA00022737"/>
    </source>
</evidence>
<protein>
    <recommendedName>
        <fullName evidence="5">DYW domain-containing protein</fullName>
    </recommendedName>
</protein>
<dbReference type="PROSITE" id="PS51375">
    <property type="entry name" value="PPR"/>
    <property type="match status" value="2"/>
</dbReference>
<dbReference type="InterPro" id="IPR011990">
    <property type="entry name" value="TPR-like_helical_dom_sf"/>
</dbReference>
<dbReference type="Proteomes" id="UP000596660">
    <property type="component" value="Unplaced"/>
</dbReference>
<dbReference type="NCBIfam" id="TIGR00756">
    <property type="entry name" value="PPR"/>
    <property type="match status" value="4"/>
</dbReference>
<feature type="repeat" description="PPR" evidence="3">
    <location>
        <begin position="312"/>
        <end position="346"/>
    </location>
</feature>
<dbReference type="Pfam" id="PF13041">
    <property type="entry name" value="PPR_2"/>
    <property type="match status" value="1"/>
</dbReference>
<dbReference type="InterPro" id="IPR032867">
    <property type="entry name" value="DYW_dom"/>
</dbReference>
<dbReference type="InterPro" id="IPR046960">
    <property type="entry name" value="PPR_At4g14850-like_plant"/>
</dbReference>
<feature type="compositionally biased region" description="Basic and acidic residues" evidence="4">
    <location>
        <begin position="746"/>
        <end position="755"/>
    </location>
</feature>
<proteinExistence type="inferred from homology"/>
<dbReference type="EnsemblPlants" id="AUR62018539-RA">
    <property type="protein sequence ID" value="AUR62018539-RA:cds"/>
    <property type="gene ID" value="AUR62018539"/>
</dbReference>
<feature type="region of interest" description="Disordered" evidence="4">
    <location>
        <begin position="746"/>
        <end position="770"/>
    </location>
</feature>
<keyword evidence="7" id="KW-1185">Reference proteome</keyword>
<feature type="domain" description="DYW" evidence="5">
    <location>
        <begin position="527"/>
        <end position="605"/>
    </location>
</feature>
<name>A0A803LTJ5_CHEQI</name>
<feature type="repeat" description="PPR" evidence="3">
    <location>
        <begin position="179"/>
        <end position="213"/>
    </location>
</feature>
<dbReference type="FunFam" id="1.25.40.10:FF:000090">
    <property type="entry name" value="Pentatricopeptide repeat-containing protein, chloroplastic"/>
    <property type="match status" value="1"/>
</dbReference>
<sequence>MHPKKLNIEWFCSHYLHQLRSCAKLQSLSSGQKLHTQITKLGLHHYGPIPNSLVEMYGKCGVIDHALKVFDEMPQRDPVSWASILTAYNHAGFPHKTLSLFLRMWELDKLLPDHFVIASLVRSCASLVDVRLGKQVHAHFVLSPFYEDDVVKSSLVDLYSKCGFLDYARMVFDSIKVKNTISWTALVSGYARIGRKTDAVELFRRMPGRNLLSWSALISGLVHSGHGNDACSIFRNMRREVDHGADPFILSSVIAASANMAALQLGKQLHCLVILLGFERNLYISNSLVDMYAKCSDLLAAKGIFSYISNRDVVSWTSIIVAMAQHGQAKEALALYDEMVMDGVKPNEVTFLGLIYACSHVGLVNKGRHFFNTMVQDYGMKPSLHHYTCLLDVLSRSGHLDEAEKLLKTMPYNPDEAAWAALLSACRKHKNTEVAIRVADHLLCLGPEDPSSYILLSNTYASASMWDNVSKVRKIMSTTYLKREPGYSCIELAKVSQVFYAGETSHPMQEKLIGLLEELDLEMRKRGYVPDTSYVLHELEQHEKERHLLWHSERWAVAYGLLKSAPGTTIRIVKNLRTCGDCHMVLKFISSIVKREIIVRDINRHLQAEYLYTGRNLPLHCSGTPLRSLIKKDAIEDALASFQPVILVLEDVARSEAEIERALKKALMISYSEPFLNGHPKRGTVGGGGGLKKIVRLAYGDQMWCPSHQFAGPLLGVEVVVTSSALVEFDIEKESDEADWLQVRERGGEARKEKNSSAATTRQVMVTMAG</sequence>
<dbReference type="Gramene" id="AUR62018539-RA">
    <property type="protein sequence ID" value="AUR62018539-RA:cds"/>
    <property type="gene ID" value="AUR62018539"/>
</dbReference>
<evidence type="ECO:0000313" key="7">
    <source>
        <dbReference type="Proteomes" id="UP000596660"/>
    </source>
</evidence>
<dbReference type="Pfam" id="PF14432">
    <property type="entry name" value="DYW_deaminase"/>
    <property type="match status" value="1"/>
</dbReference>
<dbReference type="InterPro" id="IPR046848">
    <property type="entry name" value="E_motif"/>
</dbReference>
<dbReference type="PANTHER" id="PTHR47926">
    <property type="entry name" value="PENTATRICOPEPTIDE REPEAT-CONTAINING PROTEIN"/>
    <property type="match status" value="1"/>
</dbReference>
<dbReference type="InterPro" id="IPR002885">
    <property type="entry name" value="PPR_rpt"/>
</dbReference>
<dbReference type="GO" id="GO:0008270">
    <property type="term" value="F:zinc ion binding"/>
    <property type="evidence" value="ECO:0007669"/>
    <property type="project" value="InterPro"/>
</dbReference>
<dbReference type="SUPFAM" id="SSF48452">
    <property type="entry name" value="TPR-like"/>
    <property type="match status" value="1"/>
</dbReference>
<dbReference type="GO" id="GO:0003723">
    <property type="term" value="F:RNA binding"/>
    <property type="evidence" value="ECO:0007669"/>
    <property type="project" value="InterPro"/>
</dbReference>
<organism evidence="6 7">
    <name type="scientific">Chenopodium quinoa</name>
    <name type="common">Quinoa</name>
    <dbReference type="NCBI Taxonomy" id="63459"/>
    <lineage>
        <taxon>Eukaryota</taxon>
        <taxon>Viridiplantae</taxon>
        <taxon>Streptophyta</taxon>
        <taxon>Embryophyta</taxon>
        <taxon>Tracheophyta</taxon>
        <taxon>Spermatophyta</taxon>
        <taxon>Magnoliopsida</taxon>
        <taxon>eudicotyledons</taxon>
        <taxon>Gunneridae</taxon>
        <taxon>Pentapetalae</taxon>
        <taxon>Caryophyllales</taxon>
        <taxon>Chenopodiaceae</taxon>
        <taxon>Chenopodioideae</taxon>
        <taxon>Atripliceae</taxon>
        <taxon>Chenopodium</taxon>
    </lineage>
</organism>
<dbReference type="PANTHER" id="PTHR47926:SF495">
    <property type="entry name" value="DYW DOMAIN-CONTAINING PROTEIN"/>
    <property type="match status" value="1"/>
</dbReference>
<evidence type="ECO:0000256" key="4">
    <source>
        <dbReference type="SAM" id="MobiDB-lite"/>
    </source>
</evidence>
<reference evidence="6" key="2">
    <citation type="submission" date="2021-03" db="UniProtKB">
        <authorList>
            <consortium name="EnsemblPlants"/>
        </authorList>
    </citation>
    <scope>IDENTIFICATION</scope>
</reference>
<dbReference type="Gene3D" id="1.25.40.10">
    <property type="entry name" value="Tetratricopeptide repeat domain"/>
    <property type="match status" value="4"/>
</dbReference>
<comment type="similarity">
    <text evidence="1">Belongs to the PPR family. PCMP-H subfamily.</text>
</comment>
<reference evidence="6" key="1">
    <citation type="journal article" date="2017" name="Nature">
        <title>The genome of Chenopodium quinoa.</title>
        <authorList>
            <person name="Jarvis D.E."/>
            <person name="Ho Y.S."/>
            <person name="Lightfoot D.J."/>
            <person name="Schmoeckel S.M."/>
            <person name="Li B."/>
            <person name="Borm T.J.A."/>
            <person name="Ohyanagi H."/>
            <person name="Mineta K."/>
            <person name="Michell C.T."/>
            <person name="Saber N."/>
            <person name="Kharbatia N.M."/>
            <person name="Rupper R.R."/>
            <person name="Sharp A.R."/>
            <person name="Dally N."/>
            <person name="Boughton B.A."/>
            <person name="Woo Y.H."/>
            <person name="Gao G."/>
            <person name="Schijlen E.G.W.M."/>
            <person name="Guo X."/>
            <person name="Momin A.A."/>
            <person name="Negrao S."/>
            <person name="Al-Babili S."/>
            <person name="Gehring C."/>
            <person name="Roessner U."/>
            <person name="Jung C."/>
            <person name="Murphy K."/>
            <person name="Arold S.T."/>
            <person name="Gojobori T."/>
            <person name="van der Linden C.G."/>
            <person name="van Loo E.N."/>
            <person name="Jellen E.N."/>
            <person name="Maughan P.J."/>
            <person name="Tester M."/>
        </authorList>
    </citation>
    <scope>NUCLEOTIDE SEQUENCE [LARGE SCALE GENOMIC DNA]</scope>
    <source>
        <strain evidence="6">cv. PI 614886</strain>
    </source>
</reference>
<dbReference type="GO" id="GO:0009451">
    <property type="term" value="P:RNA modification"/>
    <property type="evidence" value="ECO:0007669"/>
    <property type="project" value="InterPro"/>
</dbReference>
<evidence type="ECO:0000313" key="6">
    <source>
        <dbReference type="EnsemblPlants" id="AUR62018539-RA:cds"/>
    </source>
</evidence>
<dbReference type="Pfam" id="PF01535">
    <property type="entry name" value="PPR"/>
    <property type="match status" value="5"/>
</dbReference>
<evidence type="ECO:0000259" key="5">
    <source>
        <dbReference type="Pfam" id="PF14432"/>
    </source>
</evidence>
<evidence type="ECO:0000256" key="3">
    <source>
        <dbReference type="PROSITE-ProRule" id="PRU00708"/>
    </source>
</evidence>
<dbReference type="Pfam" id="PF12854">
    <property type="entry name" value="PPR_1"/>
    <property type="match status" value="1"/>
</dbReference>
<evidence type="ECO:0000256" key="1">
    <source>
        <dbReference type="ARBA" id="ARBA00006643"/>
    </source>
</evidence>
<keyword evidence="2" id="KW-0677">Repeat</keyword>
<dbReference type="Pfam" id="PF20431">
    <property type="entry name" value="E_motif"/>
    <property type="match status" value="1"/>
</dbReference>